<reference evidence="1" key="1">
    <citation type="submission" date="2018-11" db="EMBL/GenBank/DDBJ databases">
        <authorList>
            <person name="Sattar A."/>
            <person name="Zunita Z."/>
            <person name="Jalila A."/>
            <person name="Saleha A.A."/>
        </authorList>
    </citation>
    <scope>NUCLEOTIDE SEQUENCE</scope>
    <source>
        <strain evidence="1">F12-74</strain>
    </source>
</reference>
<dbReference type="EMBL" id="RRZR01000039">
    <property type="protein sequence ID" value="RRR42818.1"/>
    <property type="molecule type" value="Genomic_DNA"/>
</dbReference>
<keyword evidence="2" id="KW-1185">Reference proteome</keyword>
<protein>
    <submittedName>
        <fullName evidence="1">L,D-transpeptidase</fullName>
    </submittedName>
</protein>
<gene>
    <name evidence="1" type="ORF">EHH44_15935</name>
</gene>
<evidence type="ECO:0000313" key="2">
    <source>
        <dbReference type="Proteomes" id="UP000268891"/>
    </source>
</evidence>
<dbReference type="Proteomes" id="UP000268891">
    <property type="component" value="Unassembled WGS sequence"/>
</dbReference>
<comment type="caution">
    <text evidence="1">The sequence shown here is derived from an EMBL/GenBank/DDBJ whole genome shotgun (WGS) entry which is preliminary data.</text>
</comment>
<evidence type="ECO:0000313" key="1">
    <source>
        <dbReference type="EMBL" id="RRR42818.1"/>
    </source>
</evidence>
<sequence length="259" mass="27220">METMHKVWRGFLAMAGSVALVMGASTGVSQAAQTSPAPGFAVAAIEPADGSVVGVAYPVIVRFAGPVGDRAGAERGIHIAASGKPVSGTSAGHFEWVGDDVVHWVPDGYWSPHSKISIDAHGMSTGFETGDAVLGVADISDHTFTVSVNGETLRVMPASMGKPKRPTPIGSFTALSKERKIKFDSRTIGIPLNDPEGYLLNGEYAVRVTWSGVYVHSAPWSVDSQGYSNVSHGCINLSPDNAAWYFDTVHLGDPIVVQA</sequence>
<name>A0ACD2EK48_9MYCO</name>
<proteinExistence type="predicted"/>
<organism evidence="1 2">
    <name type="scientific">Mycolicibacter terrae</name>
    <dbReference type="NCBI Taxonomy" id="1788"/>
    <lineage>
        <taxon>Bacteria</taxon>
        <taxon>Bacillati</taxon>
        <taxon>Actinomycetota</taxon>
        <taxon>Actinomycetes</taxon>
        <taxon>Mycobacteriales</taxon>
        <taxon>Mycobacteriaceae</taxon>
        <taxon>Mycolicibacter</taxon>
    </lineage>
</organism>
<accession>A0ACD2EK48</accession>